<dbReference type="AlphaFoldDB" id="A0A8H3LPI3"/>
<gene>
    <name evidence="1" type="ORF">RCL2_001707300</name>
</gene>
<dbReference type="EMBL" id="BLAL01000194">
    <property type="protein sequence ID" value="GES90212.1"/>
    <property type="molecule type" value="Genomic_DNA"/>
</dbReference>
<comment type="caution">
    <text evidence="1">The sequence shown here is derived from an EMBL/GenBank/DDBJ whole genome shotgun (WGS) entry which is preliminary data.</text>
</comment>
<organism evidence="1 2">
    <name type="scientific">Rhizophagus clarus</name>
    <dbReference type="NCBI Taxonomy" id="94130"/>
    <lineage>
        <taxon>Eukaryota</taxon>
        <taxon>Fungi</taxon>
        <taxon>Fungi incertae sedis</taxon>
        <taxon>Mucoromycota</taxon>
        <taxon>Glomeromycotina</taxon>
        <taxon>Glomeromycetes</taxon>
        <taxon>Glomerales</taxon>
        <taxon>Glomeraceae</taxon>
        <taxon>Rhizophagus</taxon>
    </lineage>
</organism>
<reference evidence="1" key="1">
    <citation type="submission" date="2019-10" db="EMBL/GenBank/DDBJ databases">
        <title>Conservation and host-specific expression of non-tandemly repeated heterogenous ribosome RNA gene in arbuscular mycorrhizal fungi.</title>
        <authorList>
            <person name="Maeda T."/>
            <person name="Kobayashi Y."/>
            <person name="Nakagawa T."/>
            <person name="Ezawa T."/>
            <person name="Yamaguchi K."/>
            <person name="Bino T."/>
            <person name="Nishimoto Y."/>
            <person name="Shigenobu S."/>
            <person name="Kawaguchi M."/>
        </authorList>
    </citation>
    <scope>NUCLEOTIDE SEQUENCE</scope>
    <source>
        <strain evidence="1">HR1</strain>
    </source>
</reference>
<accession>A0A8H3LPI3</accession>
<name>A0A8H3LPI3_9GLOM</name>
<dbReference type="Proteomes" id="UP000615446">
    <property type="component" value="Unassembled WGS sequence"/>
</dbReference>
<proteinExistence type="predicted"/>
<evidence type="ECO:0000313" key="2">
    <source>
        <dbReference type="Proteomes" id="UP000615446"/>
    </source>
</evidence>
<protein>
    <submittedName>
        <fullName evidence="1">Uncharacterized protein</fullName>
    </submittedName>
</protein>
<sequence>MTRAPLATTGAFKDRSRSIFTALTSDHFVRMNKALENSLRSFTLSLSSILVNFLIDAEQSRTGGSCPKSPNKITDLPPNVASAVHRLCRDSTSNCLDQKLHRRNNRNLLLAPSLQETSNQVIQVYQSDLGDEHEEEFLRGRILPTEDLHVVPKEREIFKFDSGIQIADLNDREGDREEYGRFLGQRYPVLQHCSVAAFEPVQRSVYA</sequence>
<evidence type="ECO:0000313" key="1">
    <source>
        <dbReference type="EMBL" id="GES90212.1"/>
    </source>
</evidence>